<organism evidence="8 9">
    <name type="scientific">Striga hermonthica</name>
    <name type="common">Purple witchweed</name>
    <name type="synonym">Buchnera hermonthica</name>
    <dbReference type="NCBI Taxonomy" id="68872"/>
    <lineage>
        <taxon>Eukaryota</taxon>
        <taxon>Viridiplantae</taxon>
        <taxon>Streptophyta</taxon>
        <taxon>Embryophyta</taxon>
        <taxon>Tracheophyta</taxon>
        <taxon>Spermatophyta</taxon>
        <taxon>Magnoliopsida</taxon>
        <taxon>eudicotyledons</taxon>
        <taxon>Gunneridae</taxon>
        <taxon>Pentapetalae</taxon>
        <taxon>asterids</taxon>
        <taxon>lamiids</taxon>
        <taxon>Lamiales</taxon>
        <taxon>Orobanchaceae</taxon>
        <taxon>Buchnereae</taxon>
        <taxon>Striga</taxon>
    </lineage>
</organism>
<dbReference type="PANTHER" id="PTHR34072">
    <property type="entry name" value="ENZYMATIC POLYPROTEIN-RELATED"/>
    <property type="match status" value="1"/>
</dbReference>
<protein>
    <recommendedName>
        <fullName evidence="7">Reverse transcriptase RNase H-like domain-containing protein</fullName>
    </recommendedName>
</protein>
<evidence type="ECO:0000256" key="4">
    <source>
        <dbReference type="ARBA" id="ARBA00022759"/>
    </source>
</evidence>
<comment type="caution">
    <text evidence="8">The sequence shown here is derived from an EMBL/GenBank/DDBJ whole genome shotgun (WGS) entry which is preliminary data.</text>
</comment>
<keyword evidence="9" id="KW-1185">Reference proteome</keyword>
<dbReference type="FunFam" id="3.10.20.370:FF:000001">
    <property type="entry name" value="Retrovirus-related Pol polyprotein from transposon 17.6-like protein"/>
    <property type="match status" value="1"/>
</dbReference>
<accession>A0A9N7NT65</accession>
<keyword evidence="1" id="KW-0808">Transferase</keyword>
<sequence length="340" mass="40554">WEEERFEEVVRAAKGRRLTVSERMFLEDWYRRQNPNNWKRPRYERWRRELSTFNGAEPDAWLKQDLAYFILEDLPMKDWVKYASNYFDGGADVWWRWIYHNRREPTRWEDFKKELVARFNTPIYCHYDEAPSHKWKKGSLPNYQREFMGHTQVKKDMRASGKAQGESKKETEVELFEWSDRCEKSFQELKKKLTSTPVLIIPDPTRSFTIYSDASKRGLGCVLMQDGQVVAYASRQLKPHEQNYPTHDLELAAVVHALKIWRHYLCGGQCEIFTDHKSLQYIFTQKELNMRQRRWLELVKDYDCTIQYHPGKANVVADALSHKVKGGLACCITQQNQLIK</sequence>
<feature type="non-terminal residue" evidence="8">
    <location>
        <position position="1"/>
    </location>
</feature>
<evidence type="ECO:0000256" key="1">
    <source>
        <dbReference type="ARBA" id="ARBA00022679"/>
    </source>
</evidence>
<evidence type="ECO:0000259" key="7">
    <source>
        <dbReference type="Pfam" id="PF17917"/>
    </source>
</evidence>
<gene>
    <name evidence="8" type="ORF">SHERM_02825</name>
</gene>
<keyword evidence="2" id="KW-0548">Nucleotidyltransferase</keyword>
<dbReference type="Pfam" id="PF17917">
    <property type="entry name" value="RT_RNaseH"/>
    <property type="match status" value="1"/>
</dbReference>
<dbReference type="GO" id="GO:0016787">
    <property type="term" value="F:hydrolase activity"/>
    <property type="evidence" value="ECO:0007669"/>
    <property type="project" value="UniProtKB-KW"/>
</dbReference>
<dbReference type="Gene3D" id="3.10.20.370">
    <property type="match status" value="1"/>
</dbReference>
<evidence type="ECO:0000313" key="9">
    <source>
        <dbReference type="Proteomes" id="UP001153555"/>
    </source>
</evidence>
<evidence type="ECO:0000256" key="6">
    <source>
        <dbReference type="ARBA" id="ARBA00022918"/>
    </source>
</evidence>
<keyword evidence="5" id="KW-0378">Hydrolase</keyword>
<dbReference type="AlphaFoldDB" id="A0A9N7NT65"/>
<evidence type="ECO:0000256" key="5">
    <source>
        <dbReference type="ARBA" id="ARBA00022801"/>
    </source>
</evidence>
<reference evidence="8" key="1">
    <citation type="submission" date="2019-12" db="EMBL/GenBank/DDBJ databases">
        <authorList>
            <person name="Scholes J."/>
        </authorList>
    </citation>
    <scope>NUCLEOTIDE SEQUENCE</scope>
</reference>
<dbReference type="OrthoDB" id="111931at2759"/>
<evidence type="ECO:0000256" key="3">
    <source>
        <dbReference type="ARBA" id="ARBA00022722"/>
    </source>
</evidence>
<dbReference type="GO" id="GO:0004519">
    <property type="term" value="F:endonuclease activity"/>
    <property type="evidence" value="ECO:0007669"/>
    <property type="project" value="UniProtKB-KW"/>
</dbReference>
<dbReference type="PANTHER" id="PTHR34072:SF52">
    <property type="entry name" value="RIBONUCLEASE H"/>
    <property type="match status" value="1"/>
</dbReference>
<keyword evidence="3" id="KW-0540">Nuclease</keyword>
<dbReference type="InterPro" id="IPR041373">
    <property type="entry name" value="RT_RNaseH"/>
</dbReference>
<dbReference type="GO" id="GO:0003964">
    <property type="term" value="F:RNA-directed DNA polymerase activity"/>
    <property type="evidence" value="ECO:0007669"/>
    <property type="project" value="UniProtKB-KW"/>
</dbReference>
<evidence type="ECO:0000256" key="2">
    <source>
        <dbReference type="ARBA" id="ARBA00022695"/>
    </source>
</evidence>
<feature type="non-terminal residue" evidence="8">
    <location>
        <position position="340"/>
    </location>
</feature>
<dbReference type="EMBL" id="CACSLK010028096">
    <property type="protein sequence ID" value="CAA0835070.1"/>
    <property type="molecule type" value="Genomic_DNA"/>
</dbReference>
<proteinExistence type="predicted"/>
<evidence type="ECO:0000313" key="8">
    <source>
        <dbReference type="EMBL" id="CAA0835070.1"/>
    </source>
</evidence>
<dbReference type="InterPro" id="IPR043502">
    <property type="entry name" value="DNA/RNA_pol_sf"/>
</dbReference>
<dbReference type="SUPFAM" id="SSF56672">
    <property type="entry name" value="DNA/RNA polymerases"/>
    <property type="match status" value="1"/>
</dbReference>
<dbReference type="Proteomes" id="UP001153555">
    <property type="component" value="Unassembled WGS sequence"/>
</dbReference>
<keyword evidence="4" id="KW-0255">Endonuclease</keyword>
<dbReference type="CDD" id="cd09274">
    <property type="entry name" value="RNase_HI_RT_Ty3"/>
    <property type="match status" value="1"/>
</dbReference>
<keyword evidence="6" id="KW-0695">RNA-directed DNA polymerase</keyword>
<feature type="domain" description="Reverse transcriptase RNase H-like" evidence="7">
    <location>
        <begin position="203"/>
        <end position="302"/>
    </location>
</feature>
<name>A0A9N7NT65_STRHE</name>